<dbReference type="EMBL" id="JASCZI010122221">
    <property type="protein sequence ID" value="MED6163932.1"/>
    <property type="molecule type" value="Genomic_DNA"/>
</dbReference>
<keyword evidence="3" id="KW-1185">Reference proteome</keyword>
<sequence length="134" mass="14370">MALAQPHPPGGAAARCENAILLATGATAPPRPSSAAPLFRHAHMPRTRARWPWRVRAVCLATFGRSYEVAWRRRTPLPARPHASRTRAMALARPCGELGHIRPKLPSSMAPLRPPLGAPARPAHLRNGLGASAP</sequence>
<dbReference type="Proteomes" id="UP001341840">
    <property type="component" value="Unassembled WGS sequence"/>
</dbReference>
<gene>
    <name evidence="2" type="ORF">PIB30_084872</name>
</gene>
<proteinExistence type="predicted"/>
<organism evidence="2 3">
    <name type="scientific">Stylosanthes scabra</name>
    <dbReference type="NCBI Taxonomy" id="79078"/>
    <lineage>
        <taxon>Eukaryota</taxon>
        <taxon>Viridiplantae</taxon>
        <taxon>Streptophyta</taxon>
        <taxon>Embryophyta</taxon>
        <taxon>Tracheophyta</taxon>
        <taxon>Spermatophyta</taxon>
        <taxon>Magnoliopsida</taxon>
        <taxon>eudicotyledons</taxon>
        <taxon>Gunneridae</taxon>
        <taxon>Pentapetalae</taxon>
        <taxon>rosids</taxon>
        <taxon>fabids</taxon>
        <taxon>Fabales</taxon>
        <taxon>Fabaceae</taxon>
        <taxon>Papilionoideae</taxon>
        <taxon>50 kb inversion clade</taxon>
        <taxon>dalbergioids sensu lato</taxon>
        <taxon>Dalbergieae</taxon>
        <taxon>Pterocarpus clade</taxon>
        <taxon>Stylosanthes</taxon>
    </lineage>
</organism>
<evidence type="ECO:0000256" key="1">
    <source>
        <dbReference type="SAM" id="MobiDB-lite"/>
    </source>
</evidence>
<evidence type="ECO:0000313" key="2">
    <source>
        <dbReference type="EMBL" id="MED6163932.1"/>
    </source>
</evidence>
<reference evidence="2 3" key="1">
    <citation type="journal article" date="2023" name="Plants (Basel)">
        <title>Bridging the Gap: Combining Genomics and Transcriptomics Approaches to Understand Stylosanthes scabra, an Orphan Legume from the Brazilian Caatinga.</title>
        <authorList>
            <person name="Ferreira-Neto J.R.C."/>
            <person name="da Silva M.D."/>
            <person name="Binneck E."/>
            <person name="de Melo N.F."/>
            <person name="da Silva R.H."/>
            <person name="de Melo A.L.T.M."/>
            <person name="Pandolfi V."/>
            <person name="Bustamante F.O."/>
            <person name="Brasileiro-Vidal A.C."/>
            <person name="Benko-Iseppon A.M."/>
        </authorList>
    </citation>
    <scope>NUCLEOTIDE SEQUENCE [LARGE SCALE GENOMIC DNA]</scope>
    <source>
        <tissue evidence="2">Leaves</tissue>
    </source>
</reference>
<evidence type="ECO:0000313" key="3">
    <source>
        <dbReference type="Proteomes" id="UP001341840"/>
    </source>
</evidence>
<name>A0ABU6UTF3_9FABA</name>
<protein>
    <submittedName>
        <fullName evidence="2">Uncharacterized protein</fullName>
    </submittedName>
</protein>
<feature type="region of interest" description="Disordered" evidence="1">
    <location>
        <begin position="100"/>
        <end position="134"/>
    </location>
</feature>
<accession>A0ABU6UTF3</accession>
<comment type="caution">
    <text evidence="2">The sequence shown here is derived from an EMBL/GenBank/DDBJ whole genome shotgun (WGS) entry which is preliminary data.</text>
</comment>